<dbReference type="Pfam" id="PF01694">
    <property type="entry name" value="Rhomboid"/>
    <property type="match status" value="1"/>
</dbReference>
<dbReference type="EMBL" id="BPWL01000006">
    <property type="protein sequence ID" value="GJJ11485.1"/>
    <property type="molecule type" value="Genomic_DNA"/>
</dbReference>
<evidence type="ECO:0000256" key="5">
    <source>
        <dbReference type="ARBA" id="ARBA00022989"/>
    </source>
</evidence>
<evidence type="ECO:0000256" key="1">
    <source>
        <dbReference type="ARBA" id="ARBA00004141"/>
    </source>
</evidence>
<evidence type="ECO:0000256" key="4">
    <source>
        <dbReference type="ARBA" id="ARBA00022801"/>
    </source>
</evidence>
<keyword evidence="6" id="KW-0472">Membrane</keyword>
<keyword evidence="4" id="KW-0378">Hydrolase</keyword>
<sequence length="444" mass="49937">MYTNSFFRLGRQYSRTTWPKHFRNFSKTSSQSFQPFNIFRNNARTKYEESFVEELKRPSVLKPFLFAISCSGLTYVVAARLTNEDTDQWTKSLMSTGAWIFGGSPTNAELRGARKAELYTYLRTALDKGKSLFGEERGVVANTLLYGYVLAAQKWLDEGEGRRAARMIMVATTGIWIAWQIPRLRGAMMRHFLHDPLSGQSHTLLTNVFSHKNLLHLVFNNMALSGFVHEKRMEITFLGSVVCWWLTEVQDKKQAILHESTSMYHFMAFFISGLSFCRQCQEDFRTDAFVTAGLFSSFLAHAVRVRFYYPRMVSQITAAEKAASTVGAGAMTSATAAALTAQTTILPSLGASGAIWACVSMSALACPEARASLIFPSTISFPLPAGALALVGLDILGILRGWRLFDHWAHLGGAIFGVLYYQYGPKFWEKTRLYVKNRVDEPRD</sequence>
<evidence type="ECO:0000256" key="2">
    <source>
        <dbReference type="ARBA" id="ARBA00009045"/>
    </source>
</evidence>
<dbReference type="InterPro" id="IPR035952">
    <property type="entry name" value="Rhomboid-like_sf"/>
</dbReference>
<evidence type="ECO:0000313" key="9">
    <source>
        <dbReference type="Proteomes" id="UP001050691"/>
    </source>
</evidence>
<dbReference type="GO" id="GO:0004252">
    <property type="term" value="F:serine-type endopeptidase activity"/>
    <property type="evidence" value="ECO:0007669"/>
    <property type="project" value="InterPro"/>
</dbReference>
<keyword evidence="3" id="KW-0812">Transmembrane</keyword>
<evidence type="ECO:0000256" key="3">
    <source>
        <dbReference type="ARBA" id="ARBA00022692"/>
    </source>
</evidence>
<keyword evidence="5" id="KW-1133">Transmembrane helix</keyword>
<dbReference type="InterPro" id="IPR050925">
    <property type="entry name" value="Rhomboid_protease_S54"/>
</dbReference>
<dbReference type="AlphaFoldDB" id="A0AAV5AHR9"/>
<keyword evidence="9" id="KW-1185">Reference proteome</keyword>
<feature type="domain" description="Peptidase S54 rhomboid" evidence="7">
    <location>
        <begin position="320"/>
        <end position="421"/>
    </location>
</feature>
<dbReference type="GO" id="GO:0016020">
    <property type="term" value="C:membrane"/>
    <property type="evidence" value="ECO:0007669"/>
    <property type="project" value="UniProtKB-SubCell"/>
</dbReference>
<reference evidence="8" key="1">
    <citation type="submission" date="2021-10" db="EMBL/GenBank/DDBJ databases">
        <title>De novo Genome Assembly of Clathrus columnatus (Basidiomycota, Fungi) Using Illumina and Nanopore Sequence Data.</title>
        <authorList>
            <person name="Ogiso-Tanaka E."/>
            <person name="Itagaki H."/>
            <person name="Hosoya T."/>
            <person name="Hosaka K."/>
        </authorList>
    </citation>
    <scope>NUCLEOTIDE SEQUENCE</scope>
    <source>
        <strain evidence="8">MO-923</strain>
    </source>
</reference>
<evidence type="ECO:0000259" key="7">
    <source>
        <dbReference type="Pfam" id="PF01694"/>
    </source>
</evidence>
<dbReference type="InterPro" id="IPR022764">
    <property type="entry name" value="Peptidase_S54_rhomboid_dom"/>
</dbReference>
<protein>
    <recommendedName>
        <fullName evidence="7">Peptidase S54 rhomboid domain-containing protein</fullName>
    </recommendedName>
</protein>
<name>A0AAV5AHR9_9AGAM</name>
<dbReference type="PANTHER" id="PTHR43731:SF14">
    <property type="entry name" value="PRESENILIN-ASSOCIATED RHOMBOID-LIKE PROTEIN, MITOCHONDRIAL"/>
    <property type="match status" value="1"/>
</dbReference>
<gene>
    <name evidence="8" type="ORF">Clacol_005718</name>
</gene>
<comment type="caution">
    <text evidence="8">The sequence shown here is derived from an EMBL/GenBank/DDBJ whole genome shotgun (WGS) entry which is preliminary data.</text>
</comment>
<dbReference type="PANTHER" id="PTHR43731">
    <property type="entry name" value="RHOMBOID PROTEASE"/>
    <property type="match status" value="1"/>
</dbReference>
<comment type="similarity">
    <text evidence="2">Belongs to the peptidase S54 family.</text>
</comment>
<evidence type="ECO:0000256" key="6">
    <source>
        <dbReference type="ARBA" id="ARBA00023136"/>
    </source>
</evidence>
<comment type="subcellular location">
    <subcellularLocation>
        <location evidence="1">Membrane</location>
        <topology evidence="1">Multi-pass membrane protein</topology>
    </subcellularLocation>
</comment>
<accession>A0AAV5AHR9</accession>
<dbReference type="Proteomes" id="UP001050691">
    <property type="component" value="Unassembled WGS sequence"/>
</dbReference>
<dbReference type="Gene3D" id="1.20.1540.10">
    <property type="entry name" value="Rhomboid-like"/>
    <property type="match status" value="1"/>
</dbReference>
<evidence type="ECO:0000313" key="8">
    <source>
        <dbReference type="EMBL" id="GJJ11485.1"/>
    </source>
</evidence>
<proteinExistence type="inferred from homology"/>
<dbReference type="SUPFAM" id="SSF144091">
    <property type="entry name" value="Rhomboid-like"/>
    <property type="match status" value="1"/>
</dbReference>
<dbReference type="GO" id="GO:0006465">
    <property type="term" value="P:signal peptide processing"/>
    <property type="evidence" value="ECO:0007669"/>
    <property type="project" value="TreeGrafter"/>
</dbReference>
<organism evidence="8 9">
    <name type="scientific">Clathrus columnatus</name>
    <dbReference type="NCBI Taxonomy" id="1419009"/>
    <lineage>
        <taxon>Eukaryota</taxon>
        <taxon>Fungi</taxon>
        <taxon>Dikarya</taxon>
        <taxon>Basidiomycota</taxon>
        <taxon>Agaricomycotina</taxon>
        <taxon>Agaricomycetes</taxon>
        <taxon>Phallomycetidae</taxon>
        <taxon>Phallales</taxon>
        <taxon>Clathraceae</taxon>
        <taxon>Clathrus</taxon>
    </lineage>
</organism>